<evidence type="ECO:0000313" key="22">
    <source>
        <dbReference type="Proteomes" id="UP000031443"/>
    </source>
</evidence>
<dbReference type="InterPro" id="IPR011945">
    <property type="entry name" value="HAD-SF_ppase_IA/epoxid_hydro_N"/>
</dbReference>
<comment type="catalytic activity">
    <reaction evidence="17">
        <text>L-seryl-[protein] + ATP = O-phospho-L-seryl-[protein] + ADP + H(+)</text>
        <dbReference type="Rhea" id="RHEA:17989"/>
        <dbReference type="Rhea" id="RHEA-COMP:9863"/>
        <dbReference type="Rhea" id="RHEA-COMP:11604"/>
        <dbReference type="ChEBI" id="CHEBI:15378"/>
        <dbReference type="ChEBI" id="CHEBI:29999"/>
        <dbReference type="ChEBI" id="CHEBI:30616"/>
        <dbReference type="ChEBI" id="CHEBI:83421"/>
        <dbReference type="ChEBI" id="CHEBI:456216"/>
        <dbReference type="EC" id="2.7.11.1"/>
    </reaction>
</comment>
<dbReference type="PROSITE" id="PS50011">
    <property type="entry name" value="PROTEIN_KINASE_DOM"/>
    <property type="match status" value="1"/>
</dbReference>
<dbReference type="NCBIfam" id="TIGR02247">
    <property type="entry name" value="HAD-1A3-hyp"/>
    <property type="match status" value="1"/>
</dbReference>
<dbReference type="Gene3D" id="1.10.540.10">
    <property type="entry name" value="Acyl-CoA dehydrogenase/oxidase, N-terminal domain"/>
    <property type="match status" value="2"/>
</dbReference>
<dbReference type="InterPro" id="IPR023198">
    <property type="entry name" value="PGP-like_dom2"/>
</dbReference>
<dbReference type="Pfam" id="PF00069">
    <property type="entry name" value="Pkinase"/>
    <property type="match status" value="1"/>
</dbReference>
<dbReference type="SUPFAM" id="SSF53720">
    <property type="entry name" value="ALDH-like"/>
    <property type="match status" value="1"/>
</dbReference>
<dbReference type="InterPro" id="IPR011009">
    <property type="entry name" value="Kinase-like_dom_sf"/>
</dbReference>
<comment type="similarity">
    <text evidence="4 19">Belongs to the aldehyde dehydrogenase family.</text>
</comment>
<dbReference type="InterPro" id="IPR036250">
    <property type="entry name" value="AcylCo_DH-like_C"/>
</dbReference>
<dbReference type="SUPFAM" id="SSF56784">
    <property type="entry name" value="HAD-like"/>
    <property type="match status" value="1"/>
</dbReference>
<dbReference type="GO" id="GO:0016627">
    <property type="term" value="F:oxidoreductase activity, acting on the CH-CH group of donors"/>
    <property type="evidence" value="ECO:0007669"/>
    <property type="project" value="InterPro"/>
</dbReference>
<keyword evidence="8" id="KW-0808">Transferase</keyword>
<evidence type="ECO:0000256" key="2">
    <source>
        <dbReference type="ARBA" id="ARBA00006692"/>
    </source>
</evidence>
<dbReference type="PRINTS" id="PR00413">
    <property type="entry name" value="HADHALOGNASE"/>
</dbReference>
<keyword evidence="6" id="KW-0597">Phosphoprotein</keyword>
<dbReference type="InterPro" id="IPR023214">
    <property type="entry name" value="HAD_sf"/>
</dbReference>
<dbReference type="Gene3D" id="1.10.150.240">
    <property type="entry name" value="Putative phosphatase, domain 2"/>
    <property type="match status" value="1"/>
</dbReference>
<evidence type="ECO:0000256" key="4">
    <source>
        <dbReference type="ARBA" id="ARBA00009986"/>
    </source>
</evidence>
<comment type="cofactor">
    <cofactor evidence="1">
        <name>FAD</name>
        <dbReference type="ChEBI" id="CHEBI:57692"/>
    </cofactor>
</comment>
<dbReference type="InterPro" id="IPR016160">
    <property type="entry name" value="Ald_DH_CS_CYS"/>
</dbReference>
<dbReference type="GO" id="GO:0004674">
    <property type="term" value="F:protein serine/threonine kinase activity"/>
    <property type="evidence" value="ECO:0007669"/>
    <property type="project" value="UniProtKB-KW"/>
</dbReference>
<dbReference type="Gene3D" id="3.90.1200.10">
    <property type="match status" value="1"/>
</dbReference>
<dbReference type="InterPro" id="IPR036412">
    <property type="entry name" value="HAD-like_sf"/>
</dbReference>
<evidence type="ECO:0000256" key="12">
    <source>
        <dbReference type="ARBA" id="ARBA00022840"/>
    </source>
</evidence>
<dbReference type="InterPro" id="IPR027442">
    <property type="entry name" value="MAPKAPK_C"/>
</dbReference>
<dbReference type="InterPro" id="IPR029510">
    <property type="entry name" value="Ald_DH_CS_GLU"/>
</dbReference>
<dbReference type="PROSITE" id="PS00070">
    <property type="entry name" value="ALDEHYDE_DEHYDR_CYS"/>
    <property type="match status" value="1"/>
</dbReference>
<dbReference type="Gene3D" id="4.10.1170.10">
    <property type="entry name" value="MAP kinase activated protein kinase 2"/>
    <property type="match status" value="1"/>
</dbReference>
<dbReference type="PROSITE" id="PS00687">
    <property type="entry name" value="ALDEHYDE_DEHYDR_GLU"/>
    <property type="match status" value="1"/>
</dbReference>
<dbReference type="Gene3D" id="3.30.200.20">
    <property type="entry name" value="Phosphorylase Kinase, domain 1"/>
    <property type="match status" value="1"/>
</dbReference>
<dbReference type="FunFam" id="2.40.110.10:FF:000002">
    <property type="entry name" value="Acyl-CoA dehydrogenase fadE12"/>
    <property type="match status" value="1"/>
</dbReference>
<dbReference type="Gene3D" id="3.40.605.10">
    <property type="entry name" value="Aldehyde Dehydrogenase, Chain A, domain 1"/>
    <property type="match status" value="1"/>
</dbReference>
<feature type="domain" description="Protein kinase" evidence="20">
    <location>
        <begin position="1218"/>
        <end position="1542"/>
    </location>
</feature>
<dbReference type="eggNOG" id="KOG1469">
    <property type="taxonomic scope" value="Eukaryota"/>
</dbReference>
<dbReference type="Pfam" id="PF00171">
    <property type="entry name" value="Aldedh"/>
    <property type="match status" value="1"/>
</dbReference>
<keyword evidence="7" id="KW-0285">Flavoprotein</keyword>
<feature type="active site" evidence="18">
    <location>
        <position position="1138"/>
    </location>
</feature>
<keyword evidence="14 19" id="KW-0560">Oxidoreductase</keyword>
<dbReference type="Gene3D" id="3.40.50.1000">
    <property type="entry name" value="HAD superfamily/HAD-like"/>
    <property type="match status" value="1"/>
</dbReference>
<dbReference type="Pfam" id="PF00441">
    <property type="entry name" value="Acyl-CoA_dh_1"/>
    <property type="match status" value="1"/>
</dbReference>
<evidence type="ECO:0000256" key="14">
    <source>
        <dbReference type="ARBA" id="ARBA00023002"/>
    </source>
</evidence>
<evidence type="ECO:0000256" key="16">
    <source>
        <dbReference type="ARBA" id="ARBA00047899"/>
    </source>
</evidence>
<dbReference type="STRING" id="8469.M7BN29"/>
<dbReference type="FunFam" id="1.10.510.10:FF:001719">
    <property type="entry name" value="MAP kinase-activated protein kinase 5"/>
    <property type="match status" value="1"/>
</dbReference>
<dbReference type="Proteomes" id="UP000031443">
    <property type="component" value="Unassembled WGS sequence"/>
</dbReference>
<keyword evidence="5" id="KW-0723">Serine/threonine-protein kinase</keyword>
<dbReference type="InterPro" id="IPR002575">
    <property type="entry name" value="Aminoglycoside_PTrfase"/>
</dbReference>
<evidence type="ECO:0000256" key="13">
    <source>
        <dbReference type="ARBA" id="ARBA00022990"/>
    </source>
</evidence>
<dbReference type="GO" id="GO:0005524">
    <property type="term" value="F:ATP binding"/>
    <property type="evidence" value="ECO:0007669"/>
    <property type="project" value="UniProtKB-KW"/>
</dbReference>
<protein>
    <submittedName>
        <fullName evidence="21">Acyl-CoA dehydrogenase family member 10</fullName>
    </submittedName>
</protein>
<comment type="similarity">
    <text evidence="2">Belongs to the protein kinase superfamily. CAMK Ser/Thr protein kinase family.</text>
</comment>
<dbReference type="CDD" id="cd07141">
    <property type="entry name" value="ALDH_F1AB_F2_RALDH1"/>
    <property type="match status" value="1"/>
</dbReference>
<comment type="similarity">
    <text evidence="3">Belongs to the acyl-CoA dehydrogenase family.</text>
</comment>
<keyword evidence="12" id="KW-0067">ATP-binding</keyword>
<evidence type="ECO:0000256" key="17">
    <source>
        <dbReference type="ARBA" id="ARBA00048679"/>
    </source>
</evidence>
<dbReference type="InterPro" id="IPR052898">
    <property type="entry name" value="ACAD10-like"/>
</dbReference>
<dbReference type="eggNOG" id="KOG3085">
    <property type="taxonomic scope" value="Eukaryota"/>
</dbReference>
<comment type="catalytic activity">
    <reaction evidence="16">
        <text>L-threonyl-[protein] + ATP = O-phospho-L-threonyl-[protein] + ADP + H(+)</text>
        <dbReference type="Rhea" id="RHEA:46608"/>
        <dbReference type="Rhea" id="RHEA-COMP:11060"/>
        <dbReference type="Rhea" id="RHEA-COMP:11605"/>
        <dbReference type="ChEBI" id="CHEBI:15378"/>
        <dbReference type="ChEBI" id="CHEBI:30013"/>
        <dbReference type="ChEBI" id="CHEBI:30616"/>
        <dbReference type="ChEBI" id="CHEBI:61977"/>
        <dbReference type="ChEBI" id="CHEBI:456216"/>
        <dbReference type="EC" id="2.7.11.1"/>
    </reaction>
</comment>
<evidence type="ECO:0000256" key="11">
    <source>
        <dbReference type="ARBA" id="ARBA00022827"/>
    </source>
</evidence>
<evidence type="ECO:0000256" key="15">
    <source>
        <dbReference type="ARBA" id="ARBA00023027"/>
    </source>
</evidence>
<dbReference type="SMART" id="SM00220">
    <property type="entry name" value="S_TKc"/>
    <property type="match status" value="1"/>
</dbReference>
<evidence type="ECO:0000256" key="19">
    <source>
        <dbReference type="RuleBase" id="RU003345"/>
    </source>
</evidence>
<evidence type="ECO:0000256" key="18">
    <source>
        <dbReference type="PROSITE-ProRule" id="PRU10007"/>
    </source>
</evidence>
<dbReference type="GO" id="GO:0050660">
    <property type="term" value="F:flavin adenine dinucleotide binding"/>
    <property type="evidence" value="ECO:0007669"/>
    <property type="project" value="InterPro"/>
</dbReference>
<evidence type="ECO:0000256" key="6">
    <source>
        <dbReference type="ARBA" id="ARBA00022553"/>
    </source>
</evidence>
<evidence type="ECO:0000256" key="5">
    <source>
        <dbReference type="ARBA" id="ARBA00022527"/>
    </source>
</evidence>
<evidence type="ECO:0000256" key="3">
    <source>
        <dbReference type="ARBA" id="ARBA00009347"/>
    </source>
</evidence>
<keyword evidence="9" id="KW-0547">Nucleotide-binding</keyword>
<dbReference type="EMBL" id="KB523138">
    <property type="protein sequence ID" value="EMP37130.1"/>
    <property type="molecule type" value="Genomic_DNA"/>
</dbReference>
<dbReference type="InterPro" id="IPR009075">
    <property type="entry name" value="AcylCo_DH/oxidase_C"/>
</dbReference>
<dbReference type="InterPro" id="IPR000719">
    <property type="entry name" value="Prot_kinase_dom"/>
</dbReference>
<evidence type="ECO:0000259" key="20">
    <source>
        <dbReference type="PROSITE" id="PS50011"/>
    </source>
</evidence>
<evidence type="ECO:0000256" key="10">
    <source>
        <dbReference type="ARBA" id="ARBA00022777"/>
    </source>
</evidence>
<dbReference type="FunFam" id="4.10.1170.10:FF:000002">
    <property type="entry name" value="MAP kinase-activated protein kinase 5"/>
    <property type="match status" value="1"/>
</dbReference>
<dbReference type="SUPFAM" id="SSF47203">
    <property type="entry name" value="Acyl-CoA dehydrogenase C-terminal domain-like"/>
    <property type="match status" value="1"/>
</dbReference>
<keyword evidence="11" id="KW-0274">FAD</keyword>
<dbReference type="NCBIfam" id="TIGR01509">
    <property type="entry name" value="HAD-SF-IA-v3"/>
    <property type="match status" value="1"/>
</dbReference>
<keyword evidence="15" id="KW-0520">NAD</keyword>
<dbReference type="FunFam" id="3.40.605.10:FF:000029">
    <property type="entry name" value="Aldehyde dehydrogenase, mitochondrial"/>
    <property type="match status" value="1"/>
</dbReference>
<dbReference type="Gene3D" id="1.20.140.10">
    <property type="entry name" value="Butyryl-CoA Dehydrogenase, subunit A, domain 3"/>
    <property type="match status" value="1"/>
</dbReference>
<dbReference type="CDD" id="cd02603">
    <property type="entry name" value="HAD_sEH-N_like"/>
    <property type="match status" value="1"/>
</dbReference>
<dbReference type="Gene3D" id="1.10.510.10">
    <property type="entry name" value="Transferase(Phosphotransferase) domain 1"/>
    <property type="match status" value="1"/>
</dbReference>
<dbReference type="InterPro" id="IPR046373">
    <property type="entry name" value="Acyl-CoA_Oxase/DH_mid-dom_sf"/>
</dbReference>
<evidence type="ECO:0000256" key="7">
    <source>
        <dbReference type="ARBA" id="ARBA00022630"/>
    </source>
</evidence>
<accession>M7BN29</accession>
<keyword evidence="22" id="KW-1185">Reference proteome</keyword>
<sequence>MGGVLLPSPYRMAVEWEVRNRIPPGTIKQALISGGENRPWLRYMRGELTSVEFLHEFGQQCSEIANFSVPVDSFLSDLTSSQISKQLPIMTEALECIRAEGLKTAVLSNNFYLHSGVSFLPLDRNQFDVVIESCREGICKPDPRIYTLCLERLGVQPKESIFLDDIGQNLKAAAQLGINTVKVDDPEAALKELETYLGFPLRGFVPQTRLVRPTMEIPKGPLQKYLEEVLGGQTTGPLILRQFSHGQSNPTYYIKFGDRNLVLRKKPPGSLLPSAHAVEREYSIIGTPFYLMEYCTGHIYKDPSLPGLDPGQRRAIYTAMNKVLCKIHRVDLKAAGLEDYGKHGNYVQRQVQTWTKQYRATETHPIPAMERLIEWLPLHLPGNQKTTVVHGDFRLDNLIFHPESPEVLAVLDWELSTLGDPISDVAYNCMAHYLPSHFDILKGLKDCDVMQLGIPTAEEYFQMYCGHMGIPPIENWNFYMAFSFFRVAAILQGVYKRSLTGQASSAAAESGGKQAELMANLAWDFATKEGFRVFKECPAAKPLARPYSTWTRNGAFSRRNYVTMAPSTPAHTSKAHLILSPDGLPGRAQDLYHKLRRFMDSYVYPAEQVLRDHQVSQSRWTPHPLIEELKIFNCSAPDTGNMEVLVRYGTEEQKERWLQPLLDGKIRSCFAMTEPQVASSDATNIESSVIEEKGFYILNGHKWWISGALDPRCQLCVFMGKTDPEAQRHKQQSMLLVPMDTPGITVTRPLSVFGEEDPPAGHGEIFFENVRVPKEYILLGPGRGFEIAQGRLGPGRIHHCMRLMGYSERALALMKERVMSRVAFGKPLAEQGTILEDIAKSRAEIEQARLLVLKAALLMDTAGNKAAALEIAMIKMVAPLMALRVIDRAIQIFINNEWHDAVSKKTFPSVNPATGEVICQVAEGDKADVDKAVQAAKAAFQLGSPWRRMDASHRGKLLLRLADLIERDRAYLAELETLDNGKPYSIAYLVDLDMVTKCIRYYAGWADKCHGKTIPVDGDFFSYTRHEPVGICGQIIPWNFPLLMQAWKIGPALATGNVVVMKVAEQTPLTALYVASLIKEAGFPPGVVNIVPGYGSTAGAAIASHMEVDKVAFTGSTEVGHLIQKAAAESNLKRVTLELGGKSPNIIMSDADMDWAVEQAHFALFFNQGQCCCAGSRTYVQEDVYHEFVERSIERAKSRVVGNPFDSQTEQGPQVDEEQFKKILGYISTGKQEGAKLLCGGNPAADRGYFIQPTIFGDVQDNMTIATEEIFGPVMQILKFKTIEEVIERANNSKYGLAAAVFTKDLDKANYVSQALRAGTVWLQFRDSMVRLHMMCATHPNIVQIIEVYANSVQFPHESSPRAEASSPTTLCTAEAPSPEARVLAGVPGSQGYEDYYKGSDAPVKLCDFGFAKIDQGDLMTPQFTPYYVAPQVMNDCTFSYREIMHAVFIGHAFVHMPSCDLWSLGVIIYVMLCGYPPFYSKHHSRTIPKDMRKKIMTGSFEFPEEEWSQISEMAKDIVRKLLKVKPEERLTIEGVLDHPWLNSTEALDNILPSSQMMMDKAMVAGIQQAHAEQLANMRIQDLKVSLKPLHSVNNPILRKRKLLGTKPKDGVYIHDPENGSDDSNVALEKLRDVIAQCILPQAGENEDEKLNEVMQEAWKYNRECKLLRDTLQSFSWNGRGFTDKVDRLKLAEIVKQVIEEQTNSHDSQ</sequence>
<keyword evidence="10" id="KW-0418">Kinase</keyword>
<dbReference type="CDD" id="cd05154">
    <property type="entry name" value="ACAD10_11_N-like"/>
    <property type="match status" value="1"/>
</dbReference>
<dbReference type="InterPro" id="IPR016161">
    <property type="entry name" value="Ald_DH/histidinol_DH"/>
</dbReference>
<dbReference type="FunFam" id="3.40.309.10:FF:000001">
    <property type="entry name" value="Mitochondrial aldehyde dehydrogenase 2"/>
    <property type="match status" value="1"/>
</dbReference>
<evidence type="ECO:0000313" key="21">
    <source>
        <dbReference type="EMBL" id="EMP37130.1"/>
    </source>
</evidence>
<dbReference type="InterPro" id="IPR041726">
    <property type="entry name" value="ACAD10_11_N"/>
</dbReference>
<dbReference type="Gene3D" id="3.40.309.10">
    <property type="entry name" value="Aldehyde Dehydrogenase, Chain A, domain 2"/>
    <property type="match status" value="1"/>
</dbReference>
<proteinExistence type="inferred from homology"/>
<gene>
    <name evidence="21" type="ORF">UY3_05661</name>
</gene>
<dbReference type="Pfam" id="PF02770">
    <property type="entry name" value="Acyl-CoA_dh_M"/>
    <property type="match status" value="1"/>
</dbReference>
<organism evidence="21 22">
    <name type="scientific">Chelonia mydas</name>
    <name type="common">Green sea-turtle</name>
    <name type="synonym">Chelonia agassizi</name>
    <dbReference type="NCBI Taxonomy" id="8469"/>
    <lineage>
        <taxon>Eukaryota</taxon>
        <taxon>Metazoa</taxon>
        <taxon>Chordata</taxon>
        <taxon>Craniata</taxon>
        <taxon>Vertebrata</taxon>
        <taxon>Euteleostomi</taxon>
        <taxon>Archelosauria</taxon>
        <taxon>Testudinata</taxon>
        <taxon>Testudines</taxon>
        <taxon>Cryptodira</taxon>
        <taxon>Durocryptodira</taxon>
        <taxon>Americhelydia</taxon>
        <taxon>Chelonioidea</taxon>
        <taxon>Cheloniidae</taxon>
        <taxon>Chelonia</taxon>
    </lineage>
</organism>
<dbReference type="InterPro" id="IPR015590">
    <property type="entry name" value="Aldehyde_DH_dom"/>
</dbReference>
<dbReference type="InterPro" id="IPR006439">
    <property type="entry name" value="HAD-SF_hydro_IA"/>
</dbReference>
<name>M7BN29_CHEMY</name>
<evidence type="ECO:0000256" key="1">
    <source>
        <dbReference type="ARBA" id="ARBA00001974"/>
    </source>
</evidence>
<dbReference type="InterPro" id="IPR009100">
    <property type="entry name" value="AcylCoA_DH/oxidase_NM_dom_sf"/>
</dbReference>
<evidence type="ECO:0000256" key="8">
    <source>
        <dbReference type="ARBA" id="ARBA00022679"/>
    </source>
</evidence>
<dbReference type="SUPFAM" id="SSF56112">
    <property type="entry name" value="Protein kinase-like (PK-like)"/>
    <property type="match status" value="2"/>
</dbReference>
<dbReference type="InterPro" id="IPR006091">
    <property type="entry name" value="Acyl-CoA_Oxase/DH_mid-dom"/>
</dbReference>
<dbReference type="PANTHER" id="PTHR47829:SF3">
    <property type="entry name" value="AMINOGLYCOSIDE PHOSPHOTRANSFERASE DOMAIN-CONTAINING PROTEIN"/>
    <property type="match status" value="1"/>
</dbReference>
<dbReference type="Pfam" id="PF00702">
    <property type="entry name" value="Hydrolase"/>
    <property type="match status" value="1"/>
</dbReference>
<dbReference type="InterPro" id="IPR016163">
    <property type="entry name" value="Ald_DH_C"/>
</dbReference>
<dbReference type="InterPro" id="IPR037069">
    <property type="entry name" value="AcylCoA_DH/ox_N_sf"/>
</dbReference>
<evidence type="ECO:0000256" key="9">
    <source>
        <dbReference type="ARBA" id="ARBA00022741"/>
    </source>
</evidence>
<reference evidence="22" key="1">
    <citation type="journal article" date="2013" name="Nat. Genet.">
        <title>The draft genomes of soft-shell turtle and green sea turtle yield insights into the development and evolution of the turtle-specific body plan.</title>
        <authorList>
            <person name="Wang Z."/>
            <person name="Pascual-Anaya J."/>
            <person name="Zadissa A."/>
            <person name="Li W."/>
            <person name="Niimura Y."/>
            <person name="Huang Z."/>
            <person name="Li C."/>
            <person name="White S."/>
            <person name="Xiong Z."/>
            <person name="Fang D."/>
            <person name="Wang B."/>
            <person name="Ming Y."/>
            <person name="Chen Y."/>
            <person name="Zheng Y."/>
            <person name="Kuraku S."/>
            <person name="Pignatelli M."/>
            <person name="Herrero J."/>
            <person name="Beal K."/>
            <person name="Nozawa M."/>
            <person name="Li Q."/>
            <person name="Wang J."/>
            <person name="Zhang H."/>
            <person name="Yu L."/>
            <person name="Shigenobu S."/>
            <person name="Wang J."/>
            <person name="Liu J."/>
            <person name="Flicek P."/>
            <person name="Searle S."/>
            <person name="Wang J."/>
            <person name="Kuratani S."/>
            <person name="Yin Y."/>
            <person name="Aken B."/>
            <person name="Zhang G."/>
            <person name="Irie N."/>
        </authorList>
    </citation>
    <scope>NUCLEOTIDE SEQUENCE [LARGE SCALE GENOMIC DNA]</scope>
</reference>
<dbReference type="InterPro" id="IPR016162">
    <property type="entry name" value="Ald_DH_N"/>
</dbReference>
<keyword evidence="13" id="KW-0007">Acetylation</keyword>
<dbReference type="SUPFAM" id="SSF56645">
    <property type="entry name" value="Acyl-CoA dehydrogenase NM domain-like"/>
    <property type="match status" value="1"/>
</dbReference>
<dbReference type="Pfam" id="PF01636">
    <property type="entry name" value="APH"/>
    <property type="match status" value="1"/>
</dbReference>
<dbReference type="PANTHER" id="PTHR47829">
    <property type="entry name" value="HYDROLASE, PUTATIVE (AFU_ORTHOLOGUE AFUA_1G12880)-RELATED"/>
    <property type="match status" value="1"/>
</dbReference>
<dbReference type="GO" id="GO:0016620">
    <property type="term" value="F:oxidoreductase activity, acting on the aldehyde or oxo group of donors, NAD or NADP as acceptor"/>
    <property type="evidence" value="ECO:0007669"/>
    <property type="project" value="InterPro"/>
</dbReference>
<dbReference type="Gene3D" id="2.40.110.10">
    <property type="entry name" value="Butyryl-CoA Dehydrogenase, subunit A, domain 2"/>
    <property type="match status" value="1"/>
</dbReference>